<evidence type="ECO:0000313" key="1">
    <source>
        <dbReference type="EMBL" id="KAH9321270.1"/>
    </source>
</evidence>
<dbReference type="EMBL" id="JAHRHJ020000003">
    <property type="protein sequence ID" value="KAH9321270.1"/>
    <property type="molecule type" value="Genomic_DNA"/>
</dbReference>
<protein>
    <submittedName>
        <fullName evidence="1">Uncharacterized protein</fullName>
    </submittedName>
</protein>
<comment type="caution">
    <text evidence="1">The sequence shown here is derived from an EMBL/GenBank/DDBJ whole genome shotgun (WGS) entry which is preliminary data.</text>
</comment>
<gene>
    <name evidence="1" type="ORF">KI387_015909</name>
</gene>
<dbReference type="AlphaFoldDB" id="A0AA38GGS7"/>
<feature type="non-terminal residue" evidence="1">
    <location>
        <position position="80"/>
    </location>
</feature>
<proteinExistence type="predicted"/>
<dbReference type="Proteomes" id="UP000824469">
    <property type="component" value="Unassembled WGS sequence"/>
</dbReference>
<organism evidence="1 2">
    <name type="scientific">Taxus chinensis</name>
    <name type="common">Chinese yew</name>
    <name type="synonym">Taxus wallichiana var. chinensis</name>
    <dbReference type="NCBI Taxonomy" id="29808"/>
    <lineage>
        <taxon>Eukaryota</taxon>
        <taxon>Viridiplantae</taxon>
        <taxon>Streptophyta</taxon>
        <taxon>Embryophyta</taxon>
        <taxon>Tracheophyta</taxon>
        <taxon>Spermatophyta</taxon>
        <taxon>Pinopsida</taxon>
        <taxon>Pinidae</taxon>
        <taxon>Conifers II</taxon>
        <taxon>Cupressales</taxon>
        <taxon>Taxaceae</taxon>
        <taxon>Taxus</taxon>
    </lineage>
</organism>
<feature type="non-terminal residue" evidence="1">
    <location>
        <position position="1"/>
    </location>
</feature>
<evidence type="ECO:0000313" key="2">
    <source>
        <dbReference type="Proteomes" id="UP000824469"/>
    </source>
</evidence>
<sequence>DINVPLVKKMHEFAKFQTDVINVDVGEIFSMLDVINVSIDEPILTPVGSIQASKELEKDIHIPTTEVRTQTIELLSPGKK</sequence>
<reference evidence="1 2" key="1">
    <citation type="journal article" date="2021" name="Nat. Plants">
        <title>The Taxus genome provides insights into paclitaxel biosynthesis.</title>
        <authorList>
            <person name="Xiong X."/>
            <person name="Gou J."/>
            <person name="Liao Q."/>
            <person name="Li Y."/>
            <person name="Zhou Q."/>
            <person name="Bi G."/>
            <person name="Li C."/>
            <person name="Du R."/>
            <person name="Wang X."/>
            <person name="Sun T."/>
            <person name="Guo L."/>
            <person name="Liang H."/>
            <person name="Lu P."/>
            <person name="Wu Y."/>
            <person name="Zhang Z."/>
            <person name="Ro D.K."/>
            <person name="Shang Y."/>
            <person name="Huang S."/>
            <person name="Yan J."/>
        </authorList>
    </citation>
    <scope>NUCLEOTIDE SEQUENCE [LARGE SCALE GENOMIC DNA]</scope>
    <source>
        <strain evidence="1">Ta-2019</strain>
    </source>
</reference>
<keyword evidence="2" id="KW-1185">Reference proteome</keyword>
<accession>A0AA38GGS7</accession>
<name>A0AA38GGS7_TAXCH</name>